<feature type="transmembrane region" description="Helical" evidence="2">
    <location>
        <begin position="334"/>
        <end position="354"/>
    </location>
</feature>
<dbReference type="AlphaFoldDB" id="A0A7X5R1X8"/>
<evidence type="ECO:0000313" key="5">
    <source>
        <dbReference type="Proteomes" id="UP000541033"/>
    </source>
</evidence>
<dbReference type="InterPro" id="IPR002656">
    <property type="entry name" value="Acyl_transf_3_dom"/>
</dbReference>
<keyword evidence="2" id="KW-1133">Transmembrane helix</keyword>
<feature type="transmembrane region" description="Helical" evidence="2">
    <location>
        <begin position="141"/>
        <end position="164"/>
    </location>
</feature>
<dbReference type="GO" id="GO:0016747">
    <property type="term" value="F:acyltransferase activity, transferring groups other than amino-acyl groups"/>
    <property type="evidence" value="ECO:0007669"/>
    <property type="project" value="InterPro"/>
</dbReference>
<proteinExistence type="predicted"/>
<dbReference type="Proteomes" id="UP000541033">
    <property type="component" value="Unassembled WGS sequence"/>
</dbReference>
<dbReference type="GO" id="GO:0009103">
    <property type="term" value="P:lipopolysaccharide biosynthetic process"/>
    <property type="evidence" value="ECO:0007669"/>
    <property type="project" value="TreeGrafter"/>
</dbReference>
<evidence type="ECO:0000259" key="3">
    <source>
        <dbReference type="Pfam" id="PF01757"/>
    </source>
</evidence>
<feature type="transmembrane region" description="Helical" evidence="2">
    <location>
        <begin position="305"/>
        <end position="322"/>
    </location>
</feature>
<organism evidence="4 5">
    <name type="scientific">Lysinibacter cavernae</name>
    <dbReference type="NCBI Taxonomy" id="1640652"/>
    <lineage>
        <taxon>Bacteria</taxon>
        <taxon>Bacillati</taxon>
        <taxon>Actinomycetota</taxon>
        <taxon>Actinomycetes</taxon>
        <taxon>Micrococcales</taxon>
        <taxon>Microbacteriaceae</taxon>
        <taxon>Lysinibacter</taxon>
    </lineage>
</organism>
<dbReference type="SUPFAM" id="SSF52266">
    <property type="entry name" value="SGNH hydrolase"/>
    <property type="match status" value="1"/>
</dbReference>
<name>A0A7X5R1X8_9MICO</name>
<dbReference type="Pfam" id="PF01757">
    <property type="entry name" value="Acyl_transf_3"/>
    <property type="match status" value="1"/>
</dbReference>
<protein>
    <submittedName>
        <fullName evidence="4">Peptidoglycan/LPS O-acetylase OafA/YrhL</fullName>
    </submittedName>
</protein>
<dbReference type="InterPro" id="IPR050879">
    <property type="entry name" value="Acyltransferase_3"/>
</dbReference>
<dbReference type="RefSeq" id="WP_341777926.1">
    <property type="nucleotide sequence ID" value="NZ_JAAMOX010000002.1"/>
</dbReference>
<feature type="transmembrane region" description="Helical" evidence="2">
    <location>
        <begin position="12"/>
        <end position="31"/>
    </location>
</feature>
<keyword evidence="2" id="KW-0812">Transmembrane</keyword>
<evidence type="ECO:0000313" key="4">
    <source>
        <dbReference type="EMBL" id="NIH54179.1"/>
    </source>
</evidence>
<dbReference type="EMBL" id="JAAMOX010000002">
    <property type="protein sequence ID" value="NIH54179.1"/>
    <property type="molecule type" value="Genomic_DNA"/>
</dbReference>
<feature type="domain" description="Acyltransferase 3" evidence="3">
    <location>
        <begin position="12"/>
        <end position="347"/>
    </location>
</feature>
<dbReference type="CDD" id="cd01840">
    <property type="entry name" value="SGNH_hydrolase_yrhL_like"/>
    <property type="match status" value="1"/>
</dbReference>
<feature type="transmembrane region" description="Helical" evidence="2">
    <location>
        <begin position="265"/>
        <end position="284"/>
    </location>
</feature>
<feature type="transmembrane region" description="Helical" evidence="2">
    <location>
        <begin position="381"/>
        <end position="404"/>
    </location>
</feature>
<dbReference type="PANTHER" id="PTHR23028:SF53">
    <property type="entry name" value="ACYL_TRANSF_3 DOMAIN-CONTAINING PROTEIN"/>
    <property type="match status" value="1"/>
</dbReference>
<reference evidence="4 5" key="1">
    <citation type="submission" date="2020-02" db="EMBL/GenBank/DDBJ databases">
        <title>Sequencing the genomes of 1000 actinobacteria strains.</title>
        <authorList>
            <person name="Klenk H.-P."/>
        </authorList>
    </citation>
    <scope>NUCLEOTIDE SEQUENCE [LARGE SCALE GENOMIC DNA]</scope>
    <source>
        <strain evidence="4 5">DSM 27960</strain>
    </source>
</reference>
<feature type="transmembrane region" description="Helical" evidence="2">
    <location>
        <begin position="231"/>
        <end position="253"/>
    </location>
</feature>
<keyword evidence="5" id="KW-1185">Reference proteome</keyword>
<sequence>MTPVSVGGARFVGLDGLRAVAVIFVLIYHLTPGMLRGGFIGVDIFFVVSGFLITSLLLRERAANGRISLSGFWRRRARRLLPALALVVLVCSSAAFLVRGDTLVNLGRQVFGAATFSSNWIYIADGGSYFTRDTPELFRNLWSLAVEEQFYIVWPLLLLLILLLRSRAAPVLAVLLLALVSASLMGQSYVPGSDPTRAYFGSDTHSFGLTLGAALALFMRPRQNTSTIPRAASPAVLWAVGALSSAAIVWAAISLEEEGGFTYQGGLFLVSVAAAALVWVVTNPKIRFGNTLDSRPLRYVGERSYGLYLWHWPLFVLVQAAFHDLGRSAPVGWLAGGIALTFTVAFAHLSYRFVEQPVRKFGLRGAARAALSSVHSDRLRFMTASITAAVLLVTVTGSTAAITLSVTANSATDNILRGESALHNQNGSTPTSPAPTAVPPPQKPLPAGSQLTAVGDSVMLASAPELQAAFPGISIDAAVSRSFYSGLGVVQAMAAAGTLSDVLIVGLGTNGPVDADDLEALRVAADGRPIVLVNAFAPRDWIPGVNDLLTSFAARYRNVELANWHDSIAPHLDLLAGDQVHPDAEGGALYAASVQAALQRLADLPPLRTGNDFGLAGPPA</sequence>
<feature type="transmembrane region" description="Helical" evidence="2">
    <location>
        <begin position="79"/>
        <end position="98"/>
    </location>
</feature>
<evidence type="ECO:0000256" key="2">
    <source>
        <dbReference type="SAM" id="Phobius"/>
    </source>
</evidence>
<feature type="compositionally biased region" description="Pro residues" evidence="1">
    <location>
        <begin position="432"/>
        <end position="444"/>
    </location>
</feature>
<dbReference type="GO" id="GO:0016020">
    <property type="term" value="C:membrane"/>
    <property type="evidence" value="ECO:0007669"/>
    <property type="project" value="TreeGrafter"/>
</dbReference>
<keyword evidence="2" id="KW-0472">Membrane</keyword>
<evidence type="ECO:0000256" key="1">
    <source>
        <dbReference type="SAM" id="MobiDB-lite"/>
    </source>
</evidence>
<feature type="region of interest" description="Disordered" evidence="1">
    <location>
        <begin position="421"/>
        <end position="449"/>
    </location>
</feature>
<feature type="transmembrane region" description="Helical" evidence="2">
    <location>
        <begin position="171"/>
        <end position="192"/>
    </location>
</feature>
<dbReference type="PANTHER" id="PTHR23028">
    <property type="entry name" value="ACETYLTRANSFERASE"/>
    <property type="match status" value="1"/>
</dbReference>
<gene>
    <name evidence="4" type="ORF">FHX76_002075</name>
</gene>
<feature type="transmembrane region" description="Helical" evidence="2">
    <location>
        <begin position="198"/>
        <end position="219"/>
    </location>
</feature>
<comment type="caution">
    <text evidence="4">The sequence shown here is derived from an EMBL/GenBank/DDBJ whole genome shotgun (WGS) entry which is preliminary data.</text>
</comment>
<feature type="transmembrane region" description="Helical" evidence="2">
    <location>
        <begin position="37"/>
        <end position="58"/>
    </location>
</feature>
<accession>A0A7X5R1X8</accession>